<dbReference type="InterPro" id="IPR049083">
    <property type="entry name" value="TACO1_YebC_N"/>
</dbReference>
<reference evidence="4" key="1">
    <citation type="submission" date="2021-01" db="EMBL/GenBank/DDBJ databases">
        <authorList>
            <person name="Eckstrom K.M.E."/>
        </authorList>
    </citation>
    <scope>NUCLEOTIDE SEQUENCE</scope>
    <source>
        <strain evidence="4">UVCC 0001</strain>
    </source>
</reference>
<dbReference type="InterPro" id="IPR048300">
    <property type="entry name" value="TACO1_YebC-like_2nd/3rd_dom"/>
</dbReference>
<dbReference type="Gene3D" id="1.10.10.200">
    <property type="match status" value="1"/>
</dbReference>
<sequence length="235" mass="24605">MGRRSAKIATRKEKSDGQKAKLYGKLGKLIAQAARAGGPNPVVNERLRDVLHQAKLASLPNNIMTRNLEKASDKASGGFTEVVYECYGPGGTGYLIESLTDNTNRAASTVRATVARAGGKMADPGSVLFAFARRGIVLVEGPGEDAVLEAALEAGASDVTFRVLTEPTDFAHVCGRLAEAGLTVDGGASGLGYVPVNEVEVDDDDVFAANETLFQKLLAVEDVDAVYSNCAGLSE</sequence>
<dbReference type="EMBL" id="JASFZW010000010">
    <property type="protein sequence ID" value="KAK2076458.1"/>
    <property type="molecule type" value="Genomic_DNA"/>
</dbReference>
<dbReference type="Gene3D" id="3.30.70.980">
    <property type="match status" value="2"/>
</dbReference>
<dbReference type="InterPro" id="IPR002876">
    <property type="entry name" value="Transcrip_reg_TACO1-like"/>
</dbReference>
<comment type="similarity">
    <text evidence="1">Belongs to the TACO1 family.</text>
</comment>
<evidence type="ECO:0000259" key="2">
    <source>
        <dbReference type="Pfam" id="PF01709"/>
    </source>
</evidence>
<dbReference type="Pfam" id="PF20772">
    <property type="entry name" value="TACO1_YebC_N"/>
    <property type="match status" value="1"/>
</dbReference>
<evidence type="ECO:0000313" key="4">
    <source>
        <dbReference type="EMBL" id="KAK2076458.1"/>
    </source>
</evidence>
<dbReference type="InterPro" id="IPR026564">
    <property type="entry name" value="Transcrip_reg_TACO1-like_dom3"/>
</dbReference>
<keyword evidence="5" id="KW-1185">Reference proteome</keyword>
<feature type="domain" description="TACO1/YebC-like N-terminal" evidence="3">
    <location>
        <begin position="4"/>
        <end position="73"/>
    </location>
</feature>
<evidence type="ECO:0000259" key="3">
    <source>
        <dbReference type="Pfam" id="PF20772"/>
    </source>
</evidence>
<organism evidence="4 5">
    <name type="scientific">Prototheca wickerhamii</name>
    <dbReference type="NCBI Taxonomy" id="3111"/>
    <lineage>
        <taxon>Eukaryota</taxon>
        <taxon>Viridiplantae</taxon>
        <taxon>Chlorophyta</taxon>
        <taxon>core chlorophytes</taxon>
        <taxon>Trebouxiophyceae</taxon>
        <taxon>Chlorellales</taxon>
        <taxon>Chlorellaceae</taxon>
        <taxon>Prototheca</taxon>
    </lineage>
</organism>
<dbReference type="HAMAP" id="MF_00693">
    <property type="entry name" value="Transcrip_reg_TACO1"/>
    <property type="match status" value="1"/>
</dbReference>
<dbReference type="Pfam" id="PF01709">
    <property type="entry name" value="Transcrip_reg"/>
    <property type="match status" value="1"/>
</dbReference>
<dbReference type="SUPFAM" id="SSF75625">
    <property type="entry name" value="YebC-like"/>
    <property type="match status" value="1"/>
</dbReference>
<comment type="caution">
    <text evidence="4">The sequence shown here is derived from an EMBL/GenBank/DDBJ whole genome shotgun (WGS) entry which is preliminary data.</text>
</comment>
<proteinExistence type="inferred from homology"/>
<dbReference type="AlphaFoldDB" id="A0AAD9MKJ1"/>
<dbReference type="PANTHER" id="PTHR12532">
    <property type="entry name" value="TRANSLATIONAL ACTIVATOR OF CYTOCHROME C OXIDASE 1"/>
    <property type="match status" value="1"/>
</dbReference>
<evidence type="ECO:0000256" key="1">
    <source>
        <dbReference type="ARBA" id="ARBA00008724"/>
    </source>
</evidence>
<evidence type="ECO:0000313" key="5">
    <source>
        <dbReference type="Proteomes" id="UP001255856"/>
    </source>
</evidence>
<dbReference type="GO" id="GO:0009507">
    <property type="term" value="C:chloroplast"/>
    <property type="evidence" value="ECO:0007669"/>
    <property type="project" value="TreeGrafter"/>
</dbReference>
<dbReference type="Proteomes" id="UP001255856">
    <property type="component" value="Unassembled WGS sequence"/>
</dbReference>
<dbReference type="InterPro" id="IPR017856">
    <property type="entry name" value="Integrase-like_N"/>
</dbReference>
<name>A0AAD9MKJ1_PROWI</name>
<dbReference type="PANTHER" id="PTHR12532:SF0">
    <property type="entry name" value="TRANSLATIONAL ACTIVATOR OF CYTOCHROME C OXIDASE 1"/>
    <property type="match status" value="1"/>
</dbReference>
<feature type="domain" description="TACO1/YebC-like second and third" evidence="2">
    <location>
        <begin position="80"/>
        <end position="229"/>
    </location>
</feature>
<protein>
    <recommendedName>
        <fullName evidence="6">Transcriptional regulatory protein</fullName>
    </recommendedName>
</protein>
<gene>
    <name evidence="4" type="ORF">QBZ16_000983</name>
</gene>
<dbReference type="InterPro" id="IPR029072">
    <property type="entry name" value="YebC-like"/>
</dbReference>
<accession>A0AAD9MKJ1</accession>
<evidence type="ECO:0008006" key="6">
    <source>
        <dbReference type="Google" id="ProtNLM"/>
    </source>
</evidence>